<keyword evidence="2" id="KW-1185">Reference proteome</keyword>
<gene>
    <name evidence="1" type="ORF">SCUCBS95973_000845</name>
</gene>
<evidence type="ECO:0000313" key="2">
    <source>
        <dbReference type="Proteomes" id="UP001642405"/>
    </source>
</evidence>
<name>A0ABP0ATK3_9PEZI</name>
<dbReference type="PANTHER" id="PTHR41390:SF1">
    <property type="entry name" value="NADH-UBIQUINONE OXIDOREDUCTASE 213 KDA SUBUNIT"/>
    <property type="match status" value="1"/>
</dbReference>
<proteinExistence type="predicted"/>
<organism evidence="1 2">
    <name type="scientific">Sporothrix curviconia</name>
    <dbReference type="NCBI Taxonomy" id="1260050"/>
    <lineage>
        <taxon>Eukaryota</taxon>
        <taxon>Fungi</taxon>
        <taxon>Dikarya</taxon>
        <taxon>Ascomycota</taxon>
        <taxon>Pezizomycotina</taxon>
        <taxon>Sordariomycetes</taxon>
        <taxon>Sordariomycetidae</taxon>
        <taxon>Ophiostomatales</taxon>
        <taxon>Ophiostomataceae</taxon>
        <taxon>Sporothrix</taxon>
    </lineage>
</organism>
<accession>A0ABP0ATK3</accession>
<dbReference type="PANTHER" id="PTHR41390">
    <property type="entry name" value="CHROMOSOME 7, WHOLE GENOME SHOTGUN SEQUENCE"/>
    <property type="match status" value="1"/>
</dbReference>
<dbReference type="EMBL" id="CAWUHB010000003">
    <property type="protein sequence ID" value="CAK7210604.1"/>
    <property type="molecule type" value="Genomic_DNA"/>
</dbReference>
<reference evidence="1 2" key="1">
    <citation type="submission" date="2024-01" db="EMBL/GenBank/DDBJ databases">
        <authorList>
            <person name="Allen C."/>
            <person name="Tagirdzhanova G."/>
        </authorList>
    </citation>
    <scope>NUCLEOTIDE SEQUENCE [LARGE SCALE GENOMIC DNA]</scope>
</reference>
<dbReference type="Proteomes" id="UP001642405">
    <property type="component" value="Unassembled WGS sequence"/>
</dbReference>
<comment type="caution">
    <text evidence="1">The sequence shown here is derived from an EMBL/GenBank/DDBJ whole genome shotgun (WGS) entry which is preliminary data.</text>
</comment>
<protein>
    <submittedName>
        <fullName evidence="1">Uncharacterized protein</fullName>
    </submittedName>
</protein>
<sequence>MSQPEATPPSGRAPAPKVQLSPEMAQLLGPSLQVGLGAGAVGLFVGAASGIMRNTVPMLFSLVTGAQWFALGSSYYGTRSAVISKWGGEDRVTPSEKVKASTIAGASAGLVGGMLRGPRNILPAVAIFSIFGASGQAIINKMPTGDEASAADAKAKSSWLDSKWSPVTPMTDAQYAAFIDDKVLKLDVEVAMIDDKLAALRASKAERDAQSPPRKDA</sequence>
<evidence type="ECO:0000313" key="1">
    <source>
        <dbReference type="EMBL" id="CAK7210604.1"/>
    </source>
</evidence>